<gene>
    <name evidence="1" type="ORF">NCTC7304_04247</name>
</gene>
<dbReference type="Proteomes" id="UP000254762">
    <property type="component" value="Unassembled WGS sequence"/>
</dbReference>
<organism evidence="1 2">
    <name type="scientific">Salmonella enterica subsp. arizonae</name>
    <dbReference type="NCBI Taxonomy" id="59203"/>
    <lineage>
        <taxon>Bacteria</taxon>
        <taxon>Pseudomonadati</taxon>
        <taxon>Pseudomonadota</taxon>
        <taxon>Gammaproteobacteria</taxon>
        <taxon>Enterobacterales</taxon>
        <taxon>Enterobacteriaceae</taxon>
        <taxon>Salmonella</taxon>
    </lineage>
</organism>
<dbReference type="InterPro" id="IPR036628">
    <property type="entry name" value="Clp_N_dom_sf"/>
</dbReference>
<name>A0A379T2B6_SALER</name>
<evidence type="ECO:0000313" key="1">
    <source>
        <dbReference type="EMBL" id="SUG34720.1"/>
    </source>
</evidence>
<protein>
    <submittedName>
        <fullName evidence="1">Type VI secretion ATPase, ClpV1 family</fullName>
    </submittedName>
</protein>
<sequence length="135" mass="15733">MLARRYEWDIDALWQDLLGWLDSLPRSVRSRPQLSDSIQTLMQEAWLIASLNSEEQIRSHHLLMALVGKQNLVRCDGLWPLLTLGQSQLGVCDHCSMCSQMSVRKCNWRRNWRRATVERWCLLAALQVQNLKTVS</sequence>
<dbReference type="SUPFAM" id="SSF81923">
    <property type="entry name" value="Double Clp-N motif"/>
    <property type="match status" value="1"/>
</dbReference>
<proteinExistence type="predicted"/>
<reference evidence="1 2" key="1">
    <citation type="submission" date="2018-06" db="EMBL/GenBank/DDBJ databases">
        <authorList>
            <consortium name="Pathogen Informatics"/>
            <person name="Doyle S."/>
        </authorList>
    </citation>
    <scope>NUCLEOTIDE SEQUENCE [LARGE SCALE GENOMIC DNA]</scope>
    <source>
        <strain evidence="1 2">NCTC7304</strain>
    </source>
</reference>
<evidence type="ECO:0000313" key="2">
    <source>
        <dbReference type="Proteomes" id="UP000254762"/>
    </source>
</evidence>
<accession>A0A379T2B6</accession>
<dbReference type="EMBL" id="UGXD01000002">
    <property type="protein sequence ID" value="SUG34720.1"/>
    <property type="molecule type" value="Genomic_DNA"/>
</dbReference>
<dbReference type="Gene3D" id="1.10.1780.10">
    <property type="entry name" value="Clp, N-terminal domain"/>
    <property type="match status" value="1"/>
</dbReference>
<dbReference type="AlphaFoldDB" id="A0A379T2B6"/>